<dbReference type="NCBIfam" id="TIGR00152">
    <property type="entry name" value="dephospho-CoA kinase"/>
    <property type="match status" value="1"/>
</dbReference>
<accession>A0A078AX88</accession>
<dbReference type="EMBL" id="CCKQ01014886">
    <property type="protein sequence ID" value="CDW86686.1"/>
    <property type="molecule type" value="Genomic_DNA"/>
</dbReference>
<dbReference type="Pfam" id="PF01121">
    <property type="entry name" value="CoaE"/>
    <property type="match status" value="1"/>
</dbReference>
<dbReference type="InterPro" id="IPR001977">
    <property type="entry name" value="Depp_CoAkinase"/>
</dbReference>
<dbReference type="GO" id="GO:0015937">
    <property type="term" value="P:coenzyme A biosynthetic process"/>
    <property type="evidence" value="ECO:0007669"/>
    <property type="project" value="InterPro"/>
</dbReference>
<dbReference type="GO" id="GO:0004140">
    <property type="term" value="F:dephospho-CoA kinase activity"/>
    <property type="evidence" value="ECO:0007669"/>
    <property type="project" value="InterPro"/>
</dbReference>
<proteinExistence type="inferred from homology"/>
<protein>
    <submittedName>
        <fullName evidence="4">Dephospho-kinase domain-containing</fullName>
    </submittedName>
</protein>
<sequence length="268" mass="30517">MGINWNRIDTKFKRSPQRLLVLIYIVNFVLLYYGFGIPFLIQLFINILEIVAVFFGSQFQIIGLTGGIATGKSTVSSILSEIGFDIIDTDKISRELMDNDVGLQQAVKKAFGPTILDDNGVIDRDKLGAVVFSDAEKRKLINKLTHPRIFRKIIQKVIQLKLFQRKPLVVLDAPLLFETKILEFFCYPIITVYCEDGQTQLNRLMTRNNLTEDDAMRKVNAQMPISIKVKQSDIIVENGGSLDDLHKFVEDRVIKLIYQKLGYIDSAL</sequence>
<dbReference type="PROSITE" id="PS51219">
    <property type="entry name" value="DPCK"/>
    <property type="match status" value="1"/>
</dbReference>
<evidence type="ECO:0000256" key="3">
    <source>
        <dbReference type="SAM" id="Phobius"/>
    </source>
</evidence>
<dbReference type="InterPro" id="IPR027417">
    <property type="entry name" value="P-loop_NTPase"/>
</dbReference>
<dbReference type="Proteomes" id="UP000039865">
    <property type="component" value="Unassembled WGS sequence"/>
</dbReference>
<dbReference type="InParanoid" id="A0A078AX88"/>
<keyword evidence="4" id="KW-0418">Kinase</keyword>
<keyword evidence="1" id="KW-0547">Nucleotide-binding</keyword>
<evidence type="ECO:0000313" key="5">
    <source>
        <dbReference type="Proteomes" id="UP000039865"/>
    </source>
</evidence>
<reference evidence="4 5" key="1">
    <citation type="submission" date="2014-06" db="EMBL/GenBank/DDBJ databases">
        <authorList>
            <person name="Swart Estienne"/>
        </authorList>
    </citation>
    <scope>NUCLEOTIDE SEQUENCE [LARGE SCALE GENOMIC DNA]</scope>
    <source>
        <strain evidence="4 5">130c</strain>
    </source>
</reference>
<dbReference type="CDD" id="cd02022">
    <property type="entry name" value="DPCK"/>
    <property type="match status" value="1"/>
</dbReference>
<dbReference type="OrthoDB" id="247245at2759"/>
<evidence type="ECO:0000313" key="4">
    <source>
        <dbReference type="EMBL" id="CDW86686.1"/>
    </source>
</evidence>
<keyword evidence="3" id="KW-1133">Transmembrane helix</keyword>
<gene>
    <name evidence="4" type="primary">Contig18252.g19395</name>
    <name evidence="4" type="ORF">STYLEM_15784</name>
</gene>
<dbReference type="PANTHER" id="PTHR10695:SF46">
    <property type="entry name" value="BIFUNCTIONAL COENZYME A SYNTHASE-RELATED"/>
    <property type="match status" value="1"/>
</dbReference>
<keyword evidence="5" id="KW-1185">Reference proteome</keyword>
<dbReference type="OMA" id="CQMDIEQ"/>
<dbReference type="PANTHER" id="PTHR10695">
    <property type="entry name" value="DEPHOSPHO-COA KINASE-RELATED"/>
    <property type="match status" value="1"/>
</dbReference>
<evidence type="ECO:0000256" key="1">
    <source>
        <dbReference type="ARBA" id="ARBA00022741"/>
    </source>
</evidence>
<dbReference type="SUPFAM" id="SSF52540">
    <property type="entry name" value="P-loop containing nucleoside triphosphate hydrolases"/>
    <property type="match status" value="1"/>
</dbReference>
<dbReference type="AlphaFoldDB" id="A0A078AX88"/>
<keyword evidence="2" id="KW-0067">ATP-binding</keyword>
<evidence type="ECO:0000256" key="2">
    <source>
        <dbReference type="ARBA" id="ARBA00022840"/>
    </source>
</evidence>
<keyword evidence="3" id="KW-0812">Transmembrane</keyword>
<dbReference type="FunCoup" id="A0A078AX88">
    <property type="interactions" value="220"/>
</dbReference>
<name>A0A078AX88_STYLE</name>
<keyword evidence="3" id="KW-0472">Membrane</keyword>
<organism evidence="4 5">
    <name type="scientific">Stylonychia lemnae</name>
    <name type="common">Ciliate</name>
    <dbReference type="NCBI Taxonomy" id="5949"/>
    <lineage>
        <taxon>Eukaryota</taxon>
        <taxon>Sar</taxon>
        <taxon>Alveolata</taxon>
        <taxon>Ciliophora</taxon>
        <taxon>Intramacronucleata</taxon>
        <taxon>Spirotrichea</taxon>
        <taxon>Stichotrichia</taxon>
        <taxon>Sporadotrichida</taxon>
        <taxon>Oxytrichidae</taxon>
        <taxon>Stylonychinae</taxon>
        <taxon>Stylonychia</taxon>
    </lineage>
</organism>
<dbReference type="HAMAP" id="MF_00376">
    <property type="entry name" value="Dephospho_CoA_kinase"/>
    <property type="match status" value="1"/>
</dbReference>
<dbReference type="Gene3D" id="3.40.50.300">
    <property type="entry name" value="P-loop containing nucleotide triphosphate hydrolases"/>
    <property type="match status" value="1"/>
</dbReference>
<dbReference type="GO" id="GO:0005524">
    <property type="term" value="F:ATP binding"/>
    <property type="evidence" value="ECO:0007669"/>
    <property type="project" value="UniProtKB-KW"/>
</dbReference>
<keyword evidence="4" id="KW-0808">Transferase</keyword>
<feature type="transmembrane region" description="Helical" evidence="3">
    <location>
        <begin position="21"/>
        <end position="41"/>
    </location>
</feature>